<evidence type="ECO:0000256" key="2">
    <source>
        <dbReference type="ARBA" id="ARBA00009760"/>
    </source>
</evidence>
<comment type="pathway">
    <text evidence="1 5">Purine metabolism; urate degradation; (S)-allantoin from urate: step 1/3.</text>
</comment>
<feature type="binding site" evidence="7">
    <location>
        <position position="57"/>
    </location>
    <ligand>
        <name>urate</name>
        <dbReference type="ChEBI" id="CHEBI:17775"/>
    </ligand>
</feature>
<accession>A0A934V7J2</accession>
<evidence type="ECO:0000256" key="1">
    <source>
        <dbReference type="ARBA" id="ARBA00004831"/>
    </source>
</evidence>
<gene>
    <name evidence="9" type="primary">pucL</name>
    <name evidence="9" type="ORF">JHE00_20910</name>
</gene>
<feature type="binding site" evidence="7">
    <location>
        <position position="175"/>
    </location>
    <ligand>
        <name>urate</name>
        <dbReference type="ChEBI" id="CHEBI:17775"/>
    </ligand>
</feature>
<keyword evidence="10" id="KW-1185">Reference proteome</keyword>
<evidence type="ECO:0000256" key="6">
    <source>
        <dbReference type="PIRSR" id="PIRSR000241-1"/>
    </source>
</evidence>
<dbReference type="Proteomes" id="UP000635245">
    <property type="component" value="Unassembled WGS sequence"/>
</dbReference>
<keyword evidence="3 5" id="KW-0659">Purine metabolism</keyword>
<dbReference type="EMBL" id="JAENJH010000005">
    <property type="protein sequence ID" value="MBK1786793.1"/>
    <property type="molecule type" value="Genomic_DNA"/>
</dbReference>
<feature type="binding site" evidence="7">
    <location>
        <position position="158"/>
    </location>
    <ligand>
        <name>5-hydroxyisourate</name>
        <dbReference type="ChEBI" id="CHEBI:18072"/>
    </ligand>
</feature>
<feature type="binding site" evidence="7">
    <location>
        <position position="158"/>
    </location>
    <ligand>
        <name>urate</name>
        <dbReference type="ChEBI" id="CHEBI:17775"/>
    </ligand>
</feature>
<dbReference type="Pfam" id="PF01014">
    <property type="entry name" value="Uricase"/>
    <property type="match status" value="2"/>
</dbReference>
<dbReference type="InterPro" id="IPR019842">
    <property type="entry name" value="Uricase_CS"/>
</dbReference>
<dbReference type="InterPro" id="IPR002042">
    <property type="entry name" value="Uricase"/>
</dbReference>
<dbReference type="PANTHER" id="PTHR42874">
    <property type="entry name" value="URICASE"/>
    <property type="match status" value="1"/>
</dbReference>
<comment type="function">
    <text evidence="5 8">Catalyzes the oxidation of uric acid to 5-hydroxyisourate, which is further processed to form (S)-allantoin.</text>
</comment>
<feature type="binding site" evidence="7">
    <location>
        <position position="58"/>
    </location>
    <ligand>
        <name>urate</name>
        <dbReference type="ChEBI" id="CHEBI:17775"/>
    </ligand>
</feature>
<proteinExistence type="inferred from homology"/>
<feature type="binding site" evidence="7">
    <location>
        <position position="57"/>
    </location>
    <ligand>
        <name>5-hydroxyisourate</name>
        <dbReference type="ChEBI" id="CHEBI:18072"/>
    </ligand>
</feature>
<feature type="binding site" evidence="7">
    <location>
        <position position="218"/>
    </location>
    <ligand>
        <name>urate</name>
        <dbReference type="ChEBI" id="CHEBI:17775"/>
    </ligand>
</feature>
<dbReference type="PRINTS" id="PR00093">
    <property type="entry name" value="URICASE"/>
</dbReference>
<evidence type="ECO:0000256" key="4">
    <source>
        <dbReference type="ARBA" id="ARBA00023002"/>
    </source>
</evidence>
<feature type="binding site" evidence="7">
    <location>
        <position position="57"/>
    </location>
    <ligand>
        <name>O2</name>
        <dbReference type="ChEBI" id="CHEBI:15379"/>
    </ligand>
</feature>
<feature type="active site" description="Charge relay system" evidence="6">
    <location>
        <position position="12"/>
    </location>
</feature>
<feature type="binding site" evidence="7">
    <location>
        <position position="218"/>
    </location>
    <ligand>
        <name>5-hydroxyisourate</name>
        <dbReference type="ChEBI" id="CHEBI:18072"/>
    </ligand>
</feature>
<reference evidence="9" key="1">
    <citation type="submission" date="2020-12" db="EMBL/GenBank/DDBJ databases">
        <title>Prauserella sp. ASG 168, a novel actinomycete isolated from cave rock.</title>
        <authorList>
            <person name="Suriyachadkun C."/>
        </authorList>
    </citation>
    <scope>NUCLEOTIDE SEQUENCE</scope>
    <source>
        <strain evidence="9">ASG 168</strain>
    </source>
</reference>
<dbReference type="NCBIfam" id="TIGR03383">
    <property type="entry name" value="urate_oxi"/>
    <property type="match status" value="1"/>
</dbReference>
<dbReference type="Gene3D" id="3.10.270.10">
    <property type="entry name" value="Urate Oxidase"/>
    <property type="match status" value="1"/>
</dbReference>
<feature type="binding site" evidence="7">
    <location>
        <position position="244"/>
    </location>
    <ligand>
        <name>5-hydroxyisourate</name>
        <dbReference type="ChEBI" id="CHEBI:18072"/>
    </ligand>
</feature>
<feature type="binding site" evidence="7">
    <location>
        <position position="175"/>
    </location>
    <ligand>
        <name>5-hydroxyisourate</name>
        <dbReference type="ChEBI" id="CHEBI:18072"/>
    </ligand>
</feature>
<dbReference type="GO" id="GO:0004846">
    <property type="term" value="F:urate oxidase activity"/>
    <property type="evidence" value="ECO:0007669"/>
    <property type="project" value="UniProtKB-EC"/>
</dbReference>
<comment type="catalytic activity">
    <reaction evidence="5 8">
        <text>urate + O2 + H2O = 5-hydroxyisourate + H2O2</text>
        <dbReference type="Rhea" id="RHEA:21368"/>
        <dbReference type="ChEBI" id="CHEBI:15377"/>
        <dbReference type="ChEBI" id="CHEBI:15379"/>
        <dbReference type="ChEBI" id="CHEBI:16240"/>
        <dbReference type="ChEBI" id="CHEBI:17775"/>
        <dbReference type="ChEBI" id="CHEBI:18072"/>
        <dbReference type="EC" id="1.7.3.3"/>
    </reaction>
</comment>
<evidence type="ECO:0000256" key="8">
    <source>
        <dbReference type="RuleBase" id="RU004455"/>
    </source>
</evidence>
<evidence type="ECO:0000256" key="5">
    <source>
        <dbReference type="PIRNR" id="PIRNR000241"/>
    </source>
</evidence>
<organism evidence="9 10">
    <name type="scientific">Prauserella cavernicola</name>
    <dbReference type="NCBI Taxonomy" id="2800127"/>
    <lineage>
        <taxon>Bacteria</taxon>
        <taxon>Bacillati</taxon>
        <taxon>Actinomycetota</taxon>
        <taxon>Actinomycetes</taxon>
        <taxon>Pseudonocardiales</taxon>
        <taxon>Pseudonocardiaceae</taxon>
        <taxon>Prauserella</taxon>
    </lineage>
</organism>
<dbReference type="EC" id="1.7.3.3" evidence="5 8"/>
<evidence type="ECO:0000256" key="7">
    <source>
        <dbReference type="PIRSR" id="PIRSR000241-2"/>
    </source>
</evidence>
<evidence type="ECO:0000313" key="10">
    <source>
        <dbReference type="Proteomes" id="UP000635245"/>
    </source>
</evidence>
<feature type="active site" description="Charge relay system" evidence="6">
    <location>
        <position position="57"/>
    </location>
</feature>
<dbReference type="PIRSF" id="PIRSF000241">
    <property type="entry name" value="Urate_oxidase"/>
    <property type="match status" value="1"/>
</dbReference>
<dbReference type="GO" id="GO:0006144">
    <property type="term" value="P:purine nucleobase metabolic process"/>
    <property type="evidence" value="ECO:0007669"/>
    <property type="project" value="UniProtKB-KW"/>
</dbReference>
<dbReference type="PANTHER" id="PTHR42874:SF1">
    <property type="entry name" value="URICASE"/>
    <property type="match status" value="1"/>
</dbReference>
<feature type="active site" description="Charge relay system" evidence="6">
    <location>
        <position position="246"/>
    </location>
</feature>
<feature type="binding site" evidence="7">
    <location>
        <position position="244"/>
    </location>
    <ligand>
        <name>urate</name>
        <dbReference type="ChEBI" id="CHEBI:17775"/>
    </ligand>
</feature>
<comment type="caution">
    <text evidence="9">The sequence shown here is derived from an EMBL/GenBank/DDBJ whole genome shotgun (WGS) entry which is preliminary data.</text>
</comment>
<dbReference type="RefSeq" id="WP_200320696.1">
    <property type="nucleotide sequence ID" value="NZ_JAENJH010000005.1"/>
</dbReference>
<evidence type="ECO:0000256" key="3">
    <source>
        <dbReference type="ARBA" id="ARBA00022631"/>
    </source>
</evidence>
<evidence type="ECO:0000313" key="9">
    <source>
        <dbReference type="EMBL" id="MBK1786793.1"/>
    </source>
</evidence>
<dbReference type="PROSITE" id="PS00366">
    <property type="entry name" value="URICASE"/>
    <property type="match status" value="1"/>
</dbReference>
<dbReference type="SUPFAM" id="SSF55620">
    <property type="entry name" value="Tetrahydrobiopterin biosynthesis enzymes-like"/>
    <property type="match status" value="2"/>
</dbReference>
<comment type="similarity">
    <text evidence="2 5 8">Belongs to the uricase family.</text>
</comment>
<dbReference type="AlphaFoldDB" id="A0A934V7J2"/>
<feature type="binding site" evidence="7">
    <location>
        <position position="244"/>
    </location>
    <ligand>
        <name>O2</name>
        <dbReference type="ChEBI" id="CHEBI:15379"/>
    </ligand>
</feature>
<name>A0A934V7J2_9PSEU</name>
<sequence length="304" mass="33438">MATTLGPNQYGKAEVRLVTVEREGPVHHLRDLTISTALRGHLEATHLTGDNADVVATDTQKNTAFAFAKQQPVGQIEDFALRLGRHFVGEFGQITGARVLISEHGWNRIDVGGAPHDHAFSHGGGEQRSTAVTIRGERAWVVSGLTGLVVLKSTGSEFHGFPRDRYTTLAETDDRILATAVTACWRYRTTELDWAASFADIRRLLLETFATKHSLSLQQSLYAMGEAVLDAHDEVAEVRLSLPNKHHFLVDLAPFGLTNDNEVFYAADRPYGLIEGTVRRTEESPEEFADADAAGLSWHPLPAF</sequence>
<protein>
    <recommendedName>
        <fullName evidence="5 8">Uricase</fullName>
        <ecNumber evidence="5 8">1.7.3.3</ecNumber>
    </recommendedName>
    <alternativeName>
        <fullName evidence="5">Urate oxidase</fullName>
    </alternativeName>
</protein>
<keyword evidence="4 5" id="KW-0560">Oxidoreductase</keyword>